<gene>
    <name evidence="1" type="ORF">CEXT_740911</name>
</gene>
<dbReference type="AlphaFoldDB" id="A0AAV4VRM1"/>
<evidence type="ECO:0000313" key="2">
    <source>
        <dbReference type="Proteomes" id="UP001054945"/>
    </source>
</evidence>
<accession>A0AAV4VRM1</accession>
<evidence type="ECO:0000313" key="1">
    <source>
        <dbReference type="EMBL" id="GIY72244.1"/>
    </source>
</evidence>
<protein>
    <submittedName>
        <fullName evidence="1">Uncharacterized protein</fullName>
    </submittedName>
</protein>
<organism evidence="1 2">
    <name type="scientific">Caerostris extrusa</name>
    <name type="common">Bark spider</name>
    <name type="synonym">Caerostris bankana</name>
    <dbReference type="NCBI Taxonomy" id="172846"/>
    <lineage>
        <taxon>Eukaryota</taxon>
        <taxon>Metazoa</taxon>
        <taxon>Ecdysozoa</taxon>
        <taxon>Arthropoda</taxon>
        <taxon>Chelicerata</taxon>
        <taxon>Arachnida</taxon>
        <taxon>Araneae</taxon>
        <taxon>Araneomorphae</taxon>
        <taxon>Entelegynae</taxon>
        <taxon>Araneoidea</taxon>
        <taxon>Araneidae</taxon>
        <taxon>Caerostris</taxon>
    </lineage>
</organism>
<comment type="caution">
    <text evidence="1">The sequence shown here is derived from an EMBL/GenBank/DDBJ whole genome shotgun (WGS) entry which is preliminary data.</text>
</comment>
<dbReference type="Proteomes" id="UP001054945">
    <property type="component" value="Unassembled WGS sequence"/>
</dbReference>
<keyword evidence="2" id="KW-1185">Reference proteome</keyword>
<proteinExistence type="predicted"/>
<reference evidence="1 2" key="1">
    <citation type="submission" date="2021-06" db="EMBL/GenBank/DDBJ databases">
        <title>Caerostris extrusa draft genome.</title>
        <authorList>
            <person name="Kono N."/>
            <person name="Arakawa K."/>
        </authorList>
    </citation>
    <scope>NUCLEOTIDE SEQUENCE [LARGE SCALE GENOMIC DNA]</scope>
</reference>
<dbReference type="EMBL" id="BPLR01014916">
    <property type="protein sequence ID" value="GIY72244.1"/>
    <property type="molecule type" value="Genomic_DNA"/>
</dbReference>
<sequence>MWNCIAPAAHFRHSSLWGNIWEISETSPKVLSSSRGPVKRKEATARFIRETVLHACLFMKRLTHRDSVTKRVFQVTKNFTFGAGATIFQLNQRPLFKISVVCFVCKHV</sequence>
<name>A0AAV4VRM1_CAEEX</name>